<dbReference type="HOGENOM" id="CLU_159067_0_0_1"/>
<name>K3YMX7_SETIT</name>
<evidence type="ECO:0000313" key="1">
    <source>
        <dbReference type="EnsemblPlants" id="KQL01324"/>
    </source>
</evidence>
<reference evidence="2" key="1">
    <citation type="journal article" date="2012" name="Nat. Biotechnol.">
        <title>Reference genome sequence of the model plant Setaria.</title>
        <authorList>
            <person name="Bennetzen J.L."/>
            <person name="Schmutz J."/>
            <person name="Wang H."/>
            <person name="Percifield R."/>
            <person name="Hawkins J."/>
            <person name="Pontaroli A.C."/>
            <person name="Estep M."/>
            <person name="Feng L."/>
            <person name="Vaughn J.N."/>
            <person name="Grimwood J."/>
            <person name="Jenkins J."/>
            <person name="Barry K."/>
            <person name="Lindquist E."/>
            <person name="Hellsten U."/>
            <person name="Deshpande S."/>
            <person name="Wang X."/>
            <person name="Wu X."/>
            <person name="Mitros T."/>
            <person name="Triplett J."/>
            <person name="Yang X."/>
            <person name="Ye C.Y."/>
            <person name="Mauro-Herrera M."/>
            <person name="Wang L."/>
            <person name="Li P."/>
            <person name="Sharma M."/>
            <person name="Sharma R."/>
            <person name="Ronald P.C."/>
            <person name="Panaud O."/>
            <person name="Kellogg E.A."/>
            <person name="Brutnell T.P."/>
            <person name="Doust A.N."/>
            <person name="Tuskan G.A."/>
            <person name="Rokhsar D."/>
            <person name="Devos K.M."/>
        </authorList>
    </citation>
    <scope>NUCLEOTIDE SEQUENCE [LARGE SCALE GENOMIC DNA]</scope>
    <source>
        <strain evidence="2">cv. Yugu1</strain>
    </source>
</reference>
<protein>
    <submittedName>
        <fullName evidence="1">Uncharacterized protein</fullName>
    </submittedName>
</protein>
<keyword evidence="2" id="KW-1185">Reference proteome</keyword>
<accession>K3YMX7</accession>
<dbReference type="InParanoid" id="K3YMX7"/>
<dbReference type="AlphaFoldDB" id="K3YMX7"/>
<evidence type="ECO:0000313" key="2">
    <source>
        <dbReference type="Proteomes" id="UP000004995"/>
    </source>
</evidence>
<proteinExistence type="predicted"/>
<dbReference type="EMBL" id="AGNK02003689">
    <property type="status" value="NOT_ANNOTATED_CDS"/>
    <property type="molecule type" value="Genomic_DNA"/>
</dbReference>
<reference evidence="1" key="2">
    <citation type="submission" date="2018-08" db="UniProtKB">
        <authorList>
            <consortium name="EnsemblPlants"/>
        </authorList>
    </citation>
    <scope>IDENTIFICATION</scope>
    <source>
        <strain evidence="1">Yugu1</strain>
    </source>
</reference>
<dbReference type="EnsemblPlants" id="KQL01324">
    <property type="protein sequence ID" value="KQL01324"/>
    <property type="gene ID" value="SETIT_015611mg"/>
</dbReference>
<dbReference type="Gramene" id="KQL01324">
    <property type="protein sequence ID" value="KQL01324"/>
    <property type="gene ID" value="SETIT_015611mg"/>
</dbReference>
<dbReference type="Proteomes" id="UP000004995">
    <property type="component" value="Unassembled WGS sequence"/>
</dbReference>
<sequence length="73" mass="8779">MYYIEWLKLHCASKMWDMACEKITNCTQLQEKCMSLIALILPDRILTEDFLFVCYHHPEVIRKIRMLALKNTE</sequence>
<organism evidence="1 2">
    <name type="scientific">Setaria italica</name>
    <name type="common">Foxtail millet</name>
    <name type="synonym">Panicum italicum</name>
    <dbReference type="NCBI Taxonomy" id="4555"/>
    <lineage>
        <taxon>Eukaryota</taxon>
        <taxon>Viridiplantae</taxon>
        <taxon>Streptophyta</taxon>
        <taxon>Embryophyta</taxon>
        <taxon>Tracheophyta</taxon>
        <taxon>Spermatophyta</taxon>
        <taxon>Magnoliopsida</taxon>
        <taxon>Liliopsida</taxon>
        <taxon>Poales</taxon>
        <taxon>Poaceae</taxon>
        <taxon>PACMAD clade</taxon>
        <taxon>Panicoideae</taxon>
        <taxon>Panicodae</taxon>
        <taxon>Paniceae</taxon>
        <taxon>Cenchrinae</taxon>
        <taxon>Setaria</taxon>
    </lineage>
</organism>